<name>A0A136PLU9_9ACTN</name>
<dbReference type="PROSITE" id="PS01332">
    <property type="entry name" value="HTH_RRF2_1"/>
    <property type="match status" value="1"/>
</dbReference>
<dbReference type="NCBIfam" id="TIGR00738">
    <property type="entry name" value="rrf2_super"/>
    <property type="match status" value="1"/>
</dbReference>
<dbReference type="RefSeq" id="WP_067370904.1">
    <property type="nucleotide sequence ID" value="NZ_JBIUBN010000004.1"/>
</dbReference>
<dbReference type="GO" id="GO:0003677">
    <property type="term" value="F:DNA binding"/>
    <property type="evidence" value="ECO:0007669"/>
    <property type="project" value="UniProtKB-KW"/>
</dbReference>
<evidence type="ECO:0000256" key="2">
    <source>
        <dbReference type="ARBA" id="ARBA00034078"/>
    </source>
</evidence>
<dbReference type="PANTHER" id="PTHR33221">
    <property type="entry name" value="WINGED HELIX-TURN-HELIX TRANSCRIPTIONAL REGULATOR, RRF2 FAMILY"/>
    <property type="match status" value="1"/>
</dbReference>
<dbReference type="OrthoDB" id="9795923at2"/>
<reference evidence="3 4" key="1">
    <citation type="submission" date="2016-01" db="EMBL/GenBank/DDBJ databases">
        <title>Whole genome sequence and analysis of Micromonospora rosaria DSM 803, which can produce antibacterial substance rosamicin.</title>
        <authorList>
            <person name="Yang H."/>
            <person name="He X."/>
            <person name="Zhu D."/>
        </authorList>
    </citation>
    <scope>NUCLEOTIDE SEQUENCE [LARGE SCALE GENOMIC DNA]</scope>
    <source>
        <strain evidence="3 4">DSM 803</strain>
    </source>
</reference>
<dbReference type="SUPFAM" id="SSF46785">
    <property type="entry name" value="Winged helix' DNA-binding domain"/>
    <property type="match status" value="1"/>
</dbReference>
<dbReference type="AlphaFoldDB" id="A0A136PLU9"/>
<gene>
    <name evidence="3" type="ORF">AWW66_24410</name>
</gene>
<dbReference type="GO" id="GO:0005829">
    <property type="term" value="C:cytosol"/>
    <property type="evidence" value="ECO:0007669"/>
    <property type="project" value="TreeGrafter"/>
</dbReference>
<protein>
    <submittedName>
        <fullName evidence="3">Rrf2 family transcriptional regulator</fullName>
    </submittedName>
</protein>
<evidence type="ECO:0000256" key="1">
    <source>
        <dbReference type="ARBA" id="ARBA00023125"/>
    </source>
</evidence>
<proteinExistence type="predicted"/>
<dbReference type="PROSITE" id="PS51197">
    <property type="entry name" value="HTH_RRF2_2"/>
    <property type="match status" value="1"/>
</dbReference>
<dbReference type="InterPro" id="IPR000944">
    <property type="entry name" value="Tscrpt_reg_Rrf2"/>
</dbReference>
<comment type="caution">
    <text evidence="3">The sequence shown here is derived from an EMBL/GenBank/DDBJ whole genome shotgun (WGS) entry which is preliminary data.</text>
</comment>
<dbReference type="GO" id="GO:0003700">
    <property type="term" value="F:DNA-binding transcription factor activity"/>
    <property type="evidence" value="ECO:0007669"/>
    <property type="project" value="TreeGrafter"/>
</dbReference>
<dbReference type="Pfam" id="PF02082">
    <property type="entry name" value="Rrf2"/>
    <property type="match status" value="1"/>
</dbReference>
<dbReference type="InterPro" id="IPR036390">
    <property type="entry name" value="WH_DNA-bd_sf"/>
</dbReference>
<dbReference type="InterPro" id="IPR030489">
    <property type="entry name" value="TR_Rrf2-type_CS"/>
</dbReference>
<keyword evidence="4" id="KW-1185">Reference proteome</keyword>
<dbReference type="InterPro" id="IPR036388">
    <property type="entry name" value="WH-like_DNA-bd_sf"/>
</dbReference>
<evidence type="ECO:0000313" key="4">
    <source>
        <dbReference type="Proteomes" id="UP000070620"/>
    </source>
</evidence>
<dbReference type="Proteomes" id="UP000070620">
    <property type="component" value="Unassembled WGS sequence"/>
</dbReference>
<dbReference type="Gene3D" id="1.10.10.10">
    <property type="entry name" value="Winged helix-like DNA-binding domain superfamily/Winged helix DNA-binding domain"/>
    <property type="match status" value="1"/>
</dbReference>
<sequence length="154" mass="16226">MKINRATDMALRIAMIAAASQERSTVDELAMSLVLPRSHVAKVVQRLSRLGVLVTIRGRSGGVAIAEGADEFTVGEIVRAFEGDDGVVDCHRPACPVLPNCQLRVELRRAHEAFIGVLDDVRIADLIKGASGALLRTLSVPPPAGGPAVTSLAP</sequence>
<dbReference type="EMBL" id="LRQV01000115">
    <property type="protein sequence ID" value="KXK59409.1"/>
    <property type="molecule type" value="Genomic_DNA"/>
</dbReference>
<organism evidence="3 4">
    <name type="scientific">Micromonospora rosaria</name>
    <dbReference type="NCBI Taxonomy" id="47874"/>
    <lineage>
        <taxon>Bacteria</taxon>
        <taxon>Bacillati</taxon>
        <taxon>Actinomycetota</taxon>
        <taxon>Actinomycetes</taxon>
        <taxon>Micromonosporales</taxon>
        <taxon>Micromonosporaceae</taxon>
        <taxon>Micromonospora</taxon>
    </lineage>
</organism>
<accession>A0A136PLU9</accession>
<dbReference type="PANTHER" id="PTHR33221:SF4">
    <property type="entry name" value="HTH-TYPE TRANSCRIPTIONAL REPRESSOR NSRR"/>
    <property type="match status" value="1"/>
</dbReference>
<evidence type="ECO:0000313" key="3">
    <source>
        <dbReference type="EMBL" id="KXK59409.1"/>
    </source>
</evidence>
<comment type="cofactor">
    <cofactor evidence="2">
        <name>[2Fe-2S] cluster</name>
        <dbReference type="ChEBI" id="CHEBI:190135"/>
    </cofactor>
</comment>
<keyword evidence="1" id="KW-0238">DNA-binding</keyword>